<dbReference type="InterPro" id="IPR028939">
    <property type="entry name" value="P5C_Rdtase_cat_N"/>
</dbReference>
<evidence type="ECO:0000256" key="2">
    <source>
        <dbReference type="ARBA" id="ARBA00022857"/>
    </source>
</evidence>
<dbReference type="HAMAP" id="MF_01925">
    <property type="entry name" value="P5C_reductase"/>
    <property type="match status" value="1"/>
</dbReference>
<feature type="binding site" evidence="6">
    <location>
        <begin position="11"/>
        <end position="16"/>
    </location>
    <ligand>
        <name>NADP(+)</name>
        <dbReference type="ChEBI" id="CHEBI:58349"/>
    </ligand>
</feature>
<accession>A0A4R6X7N9</accession>
<dbReference type="PIRSF" id="PIRSF000193">
    <property type="entry name" value="Pyrrol-5-carb_rd"/>
    <property type="match status" value="1"/>
</dbReference>
<evidence type="ECO:0000259" key="9">
    <source>
        <dbReference type="Pfam" id="PF14748"/>
    </source>
</evidence>
<evidence type="ECO:0000313" key="11">
    <source>
        <dbReference type="Proteomes" id="UP000295729"/>
    </source>
</evidence>
<dbReference type="Pfam" id="PF14748">
    <property type="entry name" value="P5CR_dimer"/>
    <property type="match status" value="1"/>
</dbReference>
<sequence length="274" mass="28663">MSIKQSKIAFIGGGNMAAAIVQGLLKQGHTEQSIVICEPNAKRAEWLKSSFNVPVTDSAEVAVSFADAVVLAVKPQVMLSVIEPLAQTDASAGKVFISIAAGTSVQTLASGLGQDTAIVRLMPNMPALVNAGMTGLYANEHTDDQQKEIAKWVAQACGALIELEDENQINAVTALSGSGPAYFLLMMQAMQEQGRSLGLSNQQIKTLVTQTAIGAGQLAQASEYSPEELCQQIASKGGTTEAALNVLKRANVDGATRQAVKAAYDRSIELSGAK</sequence>
<dbReference type="FunFam" id="1.10.3730.10:FF:000001">
    <property type="entry name" value="Pyrroline-5-carboxylate reductase"/>
    <property type="match status" value="1"/>
</dbReference>
<evidence type="ECO:0000256" key="1">
    <source>
        <dbReference type="ARBA" id="ARBA00005525"/>
    </source>
</evidence>
<comment type="function">
    <text evidence="4">Catalyzes the reduction of 1-pyrroline-5-carboxylate (PCA) to L-proline.</text>
</comment>
<dbReference type="Gene3D" id="1.10.3730.10">
    <property type="entry name" value="ProC C-terminal domain-like"/>
    <property type="match status" value="1"/>
</dbReference>
<dbReference type="SUPFAM" id="SSF48179">
    <property type="entry name" value="6-phosphogluconate dehydrogenase C-terminal domain-like"/>
    <property type="match status" value="1"/>
</dbReference>
<dbReference type="NCBIfam" id="TIGR00112">
    <property type="entry name" value="proC"/>
    <property type="match status" value="1"/>
</dbReference>
<dbReference type="EMBL" id="SNZA01000002">
    <property type="protein sequence ID" value="TDR13959.1"/>
    <property type="molecule type" value="Genomic_DNA"/>
</dbReference>
<dbReference type="RefSeq" id="WP_133561205.1">
    <property type="nucleotide sequence ID" value="NZ_SNZA01000002.1"/>
</dbReference>
<evidence type="ECO:0000256" key="4">
    <source>
        <dbReference type="HAMAP-Rule" id="MF_01925"/>
    </source>
</evidence>
<evidence type="ECO:0000256" key="5">
    <source>
        <dbReference type="NCBIfam" id="TIGR00112"/>
    </source>
</evidence>
<evidence type="ECO:0000256" key="7">
    <source>
        <dbReference type="RuleBase" id="RU003903"/>
    </source>
</evidence>
<evidence type="ECO:0000259" key="8">
    <source>
        <dbReference type="Pfam" id="PF03807"/>
    </source>
</evidence>
<dbReference type="EC" id="1.5.1.2" evidence="4 5"/>
<evidence type="ECO:0000313" key="10">
    <source>
        <dbReference type="EMBL" id="TDR13959.1"/>
    </source>
</evidence>
<keyword evidence="2 4" id="KW-0521">NADP</keyword>
<keyword evidence="4 7" id="KW-0028">Amino-acid biosynthesis</keyword>
<keyword evidence="4" id="KW-0963">Cytoplasm</keyword>
<keyword evidence="4 7" id="KW-0641">Proline biosynthesis</keyword>
<name>A0A4R6X7N9_9GAMM</name>
<dbReference type="Pfam" id="PF03807">
    <property type="entry name" value="F420_oxidored"/>
    <property type="match status" value="1"/>
</dbReference>
<comment type="pathway">
    <text evidence="4 7">Amino-acid biosynthesis; L-proline biosynthesis; L-proline from L-glutamate 5-semialdehyde: step 1/1.</text>
</comment>
<dbReference type="SUPFAM" id="SSF51735">
    <property type="entry name" value="NAD(P)-binding Rossmann-fold domains"/>
    <property type="match status" value="1"/>
</dbReference>
<dbReference type="PANTHER" id="PTHR11645">
    <property type="entry name" value="PYRROLINE-5-CARBOXYLATE REDUCTASE"/>
    <property type="match status" value="1"/>
</dbReference>
<dbReference type="InterPro" id="IPR029036">
    <property type="entry name" value="P5CR_dimer"/>
</dbReference>
<gene>
    <name evidence="4" type="primary">proC</name>
    <name evidence="10" type="ORF">C8D85_1492</name>
</gene>
<dbReference type="GO" id="GO:0005737">
    <property type="term" value="C:cytoplasm"/>
    <property type="evidence" value="ECO:0007669"/>
    <property type="project" value="UniProtKB-SubCell"/>
</dbReference>
<dbReference type="OrthoDB" id="9805754at2"/>
<dbReference type="InterPro" id="IPR036291">
    <property type="entry name" value="NAD(P)-bd_dom_sf"/>
</dbReference>
<comment type="catalytic activity">
    <reaction evidence="4 7">
        <text>L-proline + NADP(+) = (S)-1-pyrroline-5-carboxylate + NADPH + 2 H(+)</text>
        <dbReference type="Rhea" id="RHEA:14109"/>
        <dbReference type="ChEBI" id="CHEBI:15378"/>
        <dbReference type="ChEBI" id="CHEBI:17388"/>
        <dbReference type="ChEBI" id="CHEBI:57783"/>
        <dbReference type="ChEBI" id="CHEBI:58349"/>
        <dbReference type="ChEBI" id="CHEBI:60039"/>
        <dbReference type="EC" id="1.5.1.2"/>
    </reaction>
</comment>
<dbReference type="InterPro" id="IPR000304">
    <property type="entry name" value="Pyrroline-COOH_reductase"/>
</dbReference>
<evidence type="ECO:0000256" key="3">
    <source>
        <dbReference type="ARBA" id="ARBA00023002"/>
    </source>
</evidence>
<proteinExistence type="inferred from homology"/>
<feature type="domain" description="Pyrroline-5-carboxylate reductase dimerisation" evidence="9">
    <location>
        <begin position="166"/>
        <end position="270"/>
    </location>
</feature>
<feature type="binding site" evidence="6">
    <location>
        <begin position="72"/>
        <end position="75"/>
    </location>
    <ligand>
        <name>NADP(+)</name>
        <dbReference type="ChEBI" id="CHEBI:58349"/>
    </ligand>
</feature>
<feature type="domain" description="Pyrroline-5-carboxylate reductase catalytic N-terminal" evidence="8">
    <location>
        <begin position="7"/>
        <end position="102"/>
    </location>
</feature>
<comment type="catalytic activity">
    <reaction evidence="4">
        <text>L-proline + NAD(+) = (S)-1-pyrroline-5-carboxylate + NADH + 2 H(+)</text>
        <dbReference type="Rhea" id="RHEA:14105"/>
        <dbReference type="ChEBI" id="CHEBI:15378"/>
        <dbReference type="ChEBI" id="CHEBI:17388"/>
        <dbReference type="ChEBI" id="CHEBI:57540"/>
        <dbReference type="ChEBI" id="CHEBI:57945"/>
        <dbReference type="ChEBI" id="CHEBI:60039"/>
        <dbReference type="EC" id="1.5.1.2"/>
    </reaction>
</comment>
<keyword evidence="3 4" id="KW-0560">Oxidoreductase</keyword>
<organism evidence="10 11">
    <name type="scientific">Marinomonas communis</name>
    <dbReference type="NCBI Taxonomy" id="28254"/>
    <lineage>
        <taxon>Bacteria</taxon>
        <taxon>Pseudomonadati</taxon>
        <taxon>Pseudomonadota</taxon>
        <taxon>Gammaproteobacteria</taxon>
        <taxon>Oceanospirillales</taxon>
        <taxon>Oceanospirillaceae</taxon>
        <taxon>Marinomonas</taxon>
    </lineage>
</organism>
<dbReference type="GO" id="GO:0055129">
    <property type="term" value="P:L-proline biosynthetic process"/>
    <property type="evidence" value="ECO:0007669"/>
    <property type="project" value="UniProtKB-UniRule"/>
</dbReference>
<dbReference type="AlphaFoldDB" id="A0A4R6X7N9"/>
<dbReference type="PANTHER" id="PTHR11645:SF0">
    <property type="entry name" value="PYRROLINE-5-CARBOXYLATE REDUCTASE 3"/>
    <property type="match status" value="1"/>
</dbReference>
<evidence type="ECO:0000256" key="6">
    <source>
        <dbReference type="PIRSR" id="PIRSR000193-1"/>
    </source>
</evidence>
<dbReference type="UniPathway" id="UPA00098">
    <property type="reaction ID" value="UER00361"/>
</dbReference>
<comment type="subcellular location">
    <subcellularLocation>
        <location evidence="4">Cytoplasm</location>
    </subcellularLocation>
</comment>
<dbReference type="GO" id="GO:0004735">
    <property type="term" value="F:pyrroline-5-carboxylate reductase activity"/>
    <property type="evidence" value="ECO:0007669"/>
    <property type="project" value="UniProtKB-UniRule"/>
</dbReference>
<dbReference type="PROSITE" id="PS00521">
    <property type="entry name" value="P5CR"/>
    <property type="match status" value="1"/>
</dbReference>
<dbReference type="Proteomes" id="UP000295729">
    <property type="component" value="Unassembled WGS sequence"/>
</dbReference>
<dbReference type="InterPro" id="IPR053790">
    <property type="entry name" value="P5CR-like_CS"/>
</dbReference>
<dbReference type="InterPro" id="IPR008927">
    <property type="entry name" value="6-PGluconate_DH-like_C_sf"/>
</dbReference>
<comment type="similarity">
    <text evidence="1 4 7">Belongs to the pyrroline-5-carboxylate reductase family.</text>
</comment>
<protein>
    <recommendedName>
        <fullName evidence="4 5">Pyrroline-5-carboxylate reductase</fullName>
        <shortName evidence="4">P5C reductase</shortName>
        <shortName evidence="4">P5CR</shortName>
        <ecNumber evidence="4 5">1.5.1.2</ecNumber>
    </recommendedName>
    <alternativeName>
        <fullName evidence="4">PCA reductase</fullName>
    </alternativeName>
</protein>
<comment type="caution">
    <text evidence="10">The sequence shown here is derived from an EMBL/GenBank/DDBJ whole genome shotgun (WGS) entry which is preliminary data.</text>
</comment>
<keyword evidence="11" id="KW-1185">Reference proteome</keyword>
<reference evidence="10 11" key="1">
    <citation type="submission" date="2019-03" db="EMBL/GenBank/DDBJ databases">
        <title>Genomic Encyclopedia of Type Strains, Phase IV (KMG-IV): sequencing the most valuable type-strain genomes for metagenomic binning, comparative biology and taxonomic classification.</title>
        <authorList>
            <person name="Goeker M."/>
        </authorList>
    </citation>
    <scope>NUCLEOTIDE SEQUENCE [LARGE SCALE GENOMIC DNA]</scope>
    <source>
        <strain evidence="10 11">DSM 5604</strain>
    </source>
</reference>
<dbReference type="Gene3D" id="3.40.50.720">
    <property type="entry name" value="NAD(P)-binding Rossmann-like Domain"/>
    <property type="match status" value="1"/>
</dbReference>